<keyword evidence="2" id="KW-0472">Membrane</keyword>
<evidence type="ECO:0000313" key="3">
    <source>
        <dbReference type="EMBL" id="MDA0567109.1"/>
    </source>
</evidence>
<reference evidence="3" key="1">
    <citation type="submission" date="2021-10" db="EMBL/GenBank/DDBJ databases">
        <title>Streptomonospora sp. nov., isolated from mangrove soil.</title>
        <authorList>
            <person name="Chen X."/>
            <person name="Ge X."/>
            <person name="Liu W."/>
        </authorList>
    </citation>
    <scope>NUCLEOTIDE SEQUENCE</scope>
    <source>
        <strain evidence="3">S1-112</strain>
    </source>
</reference>
<evidence type="ECO:0000256" key="1">
    <source>
        <dbReference type="SAM" id="MobiDB-lite"/>
    </source>
</evidence>
<keyword evidence="2" id="KW-1133">Transmembrane helix</keyword>
<proteinExistence type="predicted"/>
<dbReference type="AlphaFoldDB" id="A0A9X3NNQ1"/>
<gene>
    <name evidence="3" type="ORF">LG943_22720</name>
</gene>
<feature type="region of interest" description="Disordered" evidence="1">
    <location>
        <begin position="66"/>
        <end position="95"/>
    </location>
</feature>
<comment type="caution">
    <text evidence="3">The sequence shown here is derived from an EMBL/GenBank/DDBJ whole genome shotgun (WGS) entry which is preliminary data.</text>
</comment>
<keyword evidence="4" id="KW-1185">Reference proteome</keyword>
<keyword evidence="2" id="KW-0812">Transmembrane</keyword>
<protein>
    <submittedName>
        <fullName evidence="3">Uncharacterized protein</fullName>
    </submittedName>
</protein>
<organism evidence="3 4">
    <name type="scientific">Streptomonospora mangrovi</name>
    <dbReference type="NCBI Taxonomy" id="2883123"/>
    <lineage>
        <taxon>Bacteria</taxon>
        <taxon>Bacillati</taxon>
        <taxon>Actinomycetota</taxon>
        <taxon>Actinomycetes</taxon>
        <taxon>Streptosporangiales</taxon>
        <taxon>Nocardiopsidaceae</taxon>
        <taxon>Streptomonospora</taxon>
    </lineage>
</organism>
<feature type="compositionally biased region" description="Low complexity" evidence="1">
    <location>
        <begin position="71"/>
        <end position="82"/>
    </location>
</feature>
<sequence length="95" mass="10082">MRAVRDTVIFVLCGLALLVWGLITLLSPGAPADLTFSDAAARYWTIPVGAAMLATGIVFYVRGGRRRPRTPARGADPADGGPAPAPAPEEHRRED</sequence>
<name>A0A9X3NNQ1_9ACTN</name>
<dbReference type="RefSeq" id="WP_270074361.1">
    <property type="nucleotide sequence ID" value="NZ_JAJAQC010000049.1"/>
</dbReference>
<evidence type="ECO:0000313" key="4">
    <source>
        <dbReference type="Proteomes" id="UP001140076"/>
    </source>
</evidence>
<feature type="transmembrane region" description="Helical" evidence="2">
    <location>
        <begin position="41"/>
        <end position="61"/>
    </location>
</feature>
<evidence type="ECO:0000256" key="2">
    <source>
        <dbReference type="SAM" id="Phobius"/>
    </source>
</evidence>
<dbReference type="Proteomes" id="UP001140076">
    <property type="component" value="Unassembled WGS sequence"/>
</dbReference>
<dbReference type="EMBL" id="JAJAQC010000049">
    <property type="protein sequence ID" value="MDA0567109.1"/>
    <property type="molecule type" value="Genomic_DNA"/>
</dbReference>
<accession>A0A9X3NNQ1</accession>